<dbReference type="InterPro" id="IPR051604">
    <property type="entry name" value="Ergot_Alk_Oxidoreductase"/>
</dbReference>
<dbReference type="PANTHER" id="PTHR43162:SF1">
    <property type="entry name" value="PRESTALK A DIFFERENTIATION PROTEIN A"/>
    <property type="match status" value="1"/>
</dbReference>
<protein>
    <submittedName>
        <fullName evidence="1">Uncharacterized protein</fullName>
    </submittedName>
</protein>
<dbReference type="Gene3D" id="3.40.50.720">
    <property type="entry name" value="NAD(P)-binding Rossmann-like Domain"/>
    <property type="match status" value="1"/>
</dbReference>
<evidence type="ECO:0000313" key="1">
    <source>
        <dbReference type="EMBL" id="MCK9875437.1"/>
    </source>
</evidence>
<dbReference type="Proteomes" id="UP001201873">
    <property type="component" value="Unassembled WGS sequence"/>
</dbReference>
<gene>
    <name evidence="1" type="ORF">MXD59_06530</name>
</gene>
<keyword evidence="2" id="KW-1185">Reference proteome</keyword>
<organism evidence="1 2">
    <name type="scientific">Frankia umida</name>
    <dbReference type="NCBI Taxonomy" id="573489"/>
    <lineage>
        <taxon>Bacteria</taxon>
        <taxon>Bacillati</taxon>
        <taxon>Actinomycetota</taxon>
        <taxon>Actinomycetes</taxon>
        <taxon>Frankiales</taxon>
        <taxon>Frankiaceae</taxon>
        <taxon>Frankia</taxon>
    </lineage>
</organism>
<reference evidence="1 2" key="1">
    <citation type="submission" date="2022-04" db="EMBL/GenBank/DDBJ databases">
        <title>Genome diversity in the genus Frankia.</title>
        <authorList>
            <person name="Carlos-Shanley C."/>
            <person name="Hahn D."/>
        </authorList>
    </citation>
    <scope>NUCLEOTIDE SEQUENCE [LARGE SCALE GENOMIC DNA]</scope>
    <source>
        <strain evidence="1 2">Ag45/Mut15</strain>
    </source>
</reference>
<dbReference type="PANTHER" id="PTHR43162">
    <property type="match status" value="1"/>
</dbReference>
<dbReference type="EMBL" id="JALKFT010000005">
    <property type="protein sequence ID" value="MCK9875437.1"/>
    <property type="molecule type" value="Genomic_DNA"/>
</dbReference>
<comment type="caution">
    <text evidence="1">The sequence shown here is derived from an EMBL/GenBank/DDBJ whole genome shotgun (WGS) entry which is preliminary data.</text>
</comment>
<name>A0ABT0JV69_9ACTN</name>
<dbReference type="InterPro" id="IPR036291">
    <property type="entry name" value="NAD(P)-bd_dom_sf"/>
</dbReference>
<sequence length="191" mass="21291">MVLSSPAAYEAGEFDRPIGMVHRAVERAVANFGLDHTMLYPSWLATNTQRDWADQIRTTRRVAMVFGDAPVAPIHADDIAEVAADLLTRNTRRARIQILIGPRSLRLRGAVATIGDMLGVELPVDDLTRDQVFEREQARMPRPILETLLDVAAASIGQTDPVTNTVERITGHPARPLRSWIEAHRTDFQHV</sequence>
<evidence type="ECO:0000313" key="2">
    <source>
        <dbReference type="Proteomes" id="UP001201873"/>
    </source>
</evidence>
<dbReference type="RefSeq" id="WP_248823879.1">
    <property type="nucleotide sequence ID" value="NZ_JALKFT010000005.1"/>
</dbReference>
<dbReference type="SUPFAM" id="SSF51735">
    <property type="entry name" value="NAD(P)-binding Rossmann-fold domains"/>
    <property type="match status" value="1"/>
</dbReference>
<proteinExistence type="predicted"/>
<accession>A0ABT0JV69</accession>